<feature type="transmembrane region" description="Helical" evidence="6">
    <location>
        <begin position="127"/>
        <end position="146"/>
    </location>
</feature>
<feature type="transmembrane region" description="Helical" evidence="6">
    <location>
        <begin position="189"/>
        <end position="209"/>
    </location>
</feature>
<evidence type="ECO:0000313" key="9">
    <source>
        <dbReference type="Proteomes" id="UP000288859"/>
    </source>
</evidence>
<sequence length="508" mass="56104">MRLFSSLINTFRGNPLNMNSDLENEKGGNVPIGGVEVENPSGPRVVDLETEKKILRKLDIRIIPMVMWIYLMNFMDRVNIGNARLYGLEEDLGMQGDQFQLAVSILFVTYCLFEAPSNLVIKRLQPARYLAGLMFAWGIVATFTAFVNNLGALIACRLLLGLFEAGLFPGVIVYLTIFYSKRSIALRTAYFFSMAAASGACGGFVAYAIGFIDGAAGWRAWRWIILINGIPTVLTAFLVPFVLPNSVETASFLTEEDKANMILIREAEIGSTTKAQQLHWEDVKAGLLDWKTYLFSVGQFSINTMVYSFSVFLPTIIRGLGTWSTAEVQALTIPVFALGAIVYLTCAWASDRLQQRGVFVVGASITAIIGYCLLVSNYNNATSFAGCFFVSMGCFTAAGSALVWLNSNNPRWGKRAVSSGMQLSIANAAGVSAPFLFSNQYAPTYIPGYAASIGLLGLQASLHTFIWFYWRRANSRKLSGKEDWRMEGLTEEQISELGEHNPRYIYST</sequence>
<dbReference type="GO" id="GO:0022857">
    <property type="term" value="F:transmembrane transporter activity"/>
    <property type="evidence" value="ECO:0007669"/>
    <property type="project" value="InterPro"/>
</dbReference>
<reference evidence="8 9" key="1">
    <citation type="submission" date="2017-03" db="EMBL/GenBank/DDBJ databases">
        <title>Genomes of endolithic fungi from Antarctica.</title>
        <authorList>
            <person name="Coleine C."/>
            <person name="Masonjones S."/>
            <person name="Stajich J.E."/>
        </authorList>
    </citation>
    <scope>NUCLEOTIDE SEQUENCE [LARGE SCALE GENOMIC DNA]</scope>
    <source>
        <strain evidence="8 9">CCFEE 6314</strain>
    </source>
</reference>
<feature type="transmembrane region" description="Helical" evidence="6">
    <location>
        <begin position="382"/>
        <end position="405"/>
    </location>
</feature>
<evidence type="ECO:0000256" key="4">
    <source>
        <dbReference type="ARBA" id="ARBA00022989"/>
    </source>
</evidence>
<keyword evidence="4 6" id="KW-1133">Transmembrane helix</keyword>
<dbReference type="Gene3D" id="1.20.1250.20">
    <property type="entry name" value="MFS general substrate transporter like domains"/>
    <property type="match status" value="2"/>
</dbReference>
<dbReference type="SUPFAM" id="SSF103473">
    <property type="entry name" value="MFS general substrate transporter"/>
    <property type="match status" value="1"/>
</dbReference>
<accession>A0A438N955</accession>
<dbReference type="Proteomes" id="UP000288859">
    <property type="component" value="Unassembled WGS sequence"/>
</dbReference>
<name>A0A438N955_EXOME</name>
<feature type="transmembrane region" description="Helical" evidence="6">
    <location>
        <begin position="329"/>
        <end position="350"/>
    </location>
</feature>
<gene>
    <name evidence="8" type="ORF">B0A52_04759</name>
</gene>
<evidence type="ECO:0000256" key="2">
    <source>
        <dbReference type="ARBA" id="ARBA00022448"/>
    </source>
</evidence>
<dbReference type="InterPro" id="IPR020846">
    <property type="entry name" value="MFS_dom"/>
</dbReference>
<comment type="caution">
    <text evidence="8">The sequence shown here is derived from an EMBL/GenBank/DDBJ whole genome shotgun (WGS) entry which is preliminary data.</text>
</comment>
<dbReference type="EMBL" id="NAJM01000014">
    <property type="protein sequence ID" value="RVX72161.1"/>
    <property type="molecule type" value="Genomic_DNA"/>
</dbReference>
<evidence type="ECO:0000256" key="6">
    <source>
        <dbReference type="SAM" id="Phobius"/>
    </source>
</evidence>
<dbReference type="FunFam" id="1.20.1250.20:FF:000034">
    <property type="entry name" value="MFS general substrate transporter"/>
    <property type="match status" value="1"/>
</dbReference>
<feature type="transmembrane region" description="Helical" evidence="6">
    <location>
        <begin position="417"/>
        <end position="437"/>
    </location>
</feature>
<protein>
    <recommendedName>
        <fullName evidence="7">Major facilitator superfamily (MFS) profile domain-containing protein</fullName>
    </recommendedName>
</protein>
<feature type="transmembrane region" description="Helical" evidence="6">
    <location>
        <begin position="357"/>
        <end position="376"/>
    </location>
</feature>
<feature type="domain" description="Major facilitator superfamily (MFS) profile" evidence="7">
    <location>
        <begin position="62"/>
        <end position="475"/>
    </location>
</feature>
<feature type="transmembrane region" description="Helical" evidence="6">
    <location>
        <begin position="221"/>
        <end position="243"/>
    </location>
</feature>
<proteinExistence type="predicted"/>
<organism evidence="8 9">
    <name type="scientific">Exophiala mesophila</name>
    <name type="common">Black yeast-like fungus</name>
    <dbReference type="NCBI Taxonomy" id="212818"/>
    <lineage>
        <taxon>Eukaryota</taxon>
        <taxon>Fungi</taxon>
        <taxon>Dikarya</taxon>
        <taxon>Ascomycota</taxon>
        <taxon>Pezizomycotina</taxon>
        <taxon>Eurotiomycetes</taxon>
        <taxon>Chaetothyriomycetidae</taxon>
        <taxon>Chaetothyriales</taxon>
        <taxon>Herpotrichiellaceae</taxon>
        <taxon>Exophiala</taxon>
    </lineage>
</organism>
<comment type="subcellular location">
    <subcellularLocation>
        <location evidence="1">Membrane</location>
        <topology evidence="1">Multi-pass membrane protein</topology>
    </subcellularLocation>
</comment>
<keyword evidence="5 6" id="KW-0472">Membrane</keyword>
<dbReference type="InterPro" id="IPR011701">
    <property type="entry name" value="MFS"/>
</dbReference>
<evidence type="ECO:0000259" key="7">
    <source>
        <dbReference type="PROSITE" id="PS50850"/>
    </source>
</evidence>
<evidence type="ECO:0000313" key="8">
    <source>
        <dbReference type="EMBL" id="RVX72161.1"/>
    </source>
</evidence>
<dbReference type="GO" id="GO:0016020">
    <property type="term" value="C:membrane"/>
    <property type="evidence" value="ECO:0007669"/>
    <property type="project" value="UniProtKB-SubCell"/>
</dbReference>
<dbReference type="InterPro" id="IPR036259">
    <property type="entry name" value="MFS_trans_sf"/>
</dbReference>
<dbReference type="PROSITE" id="PS50850">
    <property type="entry name" value="MFS"/>
    <property type="match status" value="1"/>
</dbReference>
<keyword evidence="3 6" id="KW-0812">Transmembrane</keyword>
<dbReference type="PANTHER" id="PTHR43791:SF91">
    <property type="entry name" value="MAJOR FACILITATOR SUPERFAMILY (MFS) PROFILE DOMAIN-CONTAINING PROTEIN-RELATED"/>
    <property type="match status" value="1"/>
</dbReference>
<feature type="transmembrane region" description="Helical" evidence="6">
    <location>
        <begin position="152"/>
        <end position="177"/>
    </location>
</feature>
<dbReference type="OrthoDB" id="2962993at2759"/>
<dbReference type="Pfam" id="PF07690">
    <property type="entry name" value="MFS_1"/>
    <property type="match status" value="1"/>
</dbReference>
<dbReference type="FunFam" id="1.20.1250.20:FF:000013">
    <property type="entry name" value="MFS general substrate transporter"/>
    <property type="match status" value="1"/>
</dbReference>
<evidence type="ECO:0000256" key="1">
    <source>
        <dbReference type="ARBA" id="ARBA00004141"/>
    </source>
</evidence>
<keyword evidence="2" id="KW-0813">Transport</keyword>
<feature type="transmembrane region" description="Helical" evidence="6">
    <location>
        <begin position="449"/>
        <end position="470"/>
    </location>
</feature>
<dbReference type="PANTHER" id="PTHR43791">
    <property type="entry name" value="PERMEASE-RELATED"/>
    <property type="match status" value="1"/>
</dbReference>
<dbReference type="AlphaFoldDB" id="A0A438N955"/>
<dbReference type="VEuPathDB" id="FungiDB:PV10_00977"/>
<evidence type="ECO:0000256" key="3">
    <source>
        <dbReference type="ARBA" id="ARBA00022692"/>
    </source>
</evidence>
<evidence type="ECO:0000256" key="5">
    <source>
        <dbReference type="ARBA" id="ARBA00023136"/>
    </source>
</evidence>